<dbReference type="KEGG" id="abp:AGABI1DRAFT116016"/>
<dbReference type="HOGENOM" id="CLU_011226_4_0_1"/>
<dbReference type="InParanoid" id="K5XNA8"/>
<feature type="domain" description="GST N-terminal" evidence="1">
    <location>
        <begin position="1"/>
        <end position="93"/>
    </location>
</feature>
<reference evidence="3" key="1">
    <citation type="journal article" date="2012" name="Proc. Natl. Acad. Sci. U.S.A.">
        <title>Genome sequence of the button mushroom Agaricus bisporus reveals mechanisms governing adaptation to a humic-rich ecological niche.</title>
        <authorList>
            <person name="Morin E."/>
            <person name="Kohler A."/>
            <person name="Baker A.R."/>
            <person name="Foulongne-Oriol M."/>
            <person name="Lombard V."/>
            <person name="Nagy L.G."/>
            <person name="Ohm R.A."/>
            <person name="Patyshakuliyeva A."/>
            <person name="Brun A."/>
            <person name="Aerts A.L."/>
            <person name="Bailey A.M."/>
            <person name="Billette C."/>
            <person name="Coutinho P.M."/>
            <person name="Deakin G."/>
            <person name="Doddapaneni H."/>
            <person name="Floudas D."/>
            <person name="Grimwood J."/>
            <person name="Hilden K."/>
            <person name="Kuees U."/>
            <person name="LaButti K.M."/>
            <person name="Lapidus A."/>
            <person name="Lindquist E.A."/>
            <person name="Lucas S.M."/>
            <person name="Murat C."/>
            <person name="Riley R.W."/>
            <person name="Salamov A.A."/>
            <person name="Schmutz J."/>
            <person name="Subramanian V."/>
            <person name="Woesten H.A.B."/>
            <person name="Xu J."/>
            <person name="Eastwood D.C."/>
            <person name="Foster G.D."/>
            <person name="Sonnenberg A.S."/>
            <person name="Cullen D."/>
            <person name="de Vries R.P."/>
            <person name="Lundell T."/>
            <person name="Hibbett D.S."/>
            <person name="Henrissat B."/>
            <person name="Burton K.S."/>
            <person name="Kerrigan R.W."/>
            <person name="Challen M.P."/>
            <person name="Grigoriev I.V."/>
            <person name="Martin F."/>
        </authorList>
    </citation>
    <scope>NUCLEOTIDE SEQUENCE [LARGE SCALE GENOMIC DNA]</scope>
    <source>
        <strain evidence="3">JB137-S8 / ATCC MYA-4627 / FGSC 10392</strain>
    </source>
</reference>
<sequence>MITFYDLAAKEPIKHWSSNTWKTRYVLDLKKLSYKTVYLEFSELKSVLQRVGGQPGGFVSLTVPAIVDNATGSAVSDSYQIAEYLDKQYPDTPKAFPSGSEALQAAFYDRFNLARPPVAPIFYGRIPNILNQGSIGWYRDTHEEWLGKSLEEVYPVGEELAEIMRKTEEFFNMLDGWYSHSGGPYFMGKIPSFADFALGAFLQLLKIILGEDSAEWKSISTGNNGRWEKLLMDLGKLACTES</sequence>
<protein>
    <recommendedName>
        <fullName evidence="1">GST N-terminal domain-containing protein</fullName>
    </recommendedName>
</protein>
<dbReference type="InterPro" id="IPR050983">
    <property type="entry name" value="GST_Omega/HSP26"/>
</dbReference>
<evidence type="ECO:0000313" key="3">
    <source>
        <dbReference type="Proteomes" id="UP000008493"/>
    </source>
</evidence>
<proteinExistence type="predicted"/>
<accession>K5XNA8</accession>
<dbReference type="OMA" id="RDTHEEW"/>
<gene>
    <name evidence="2" type="ORF">AGABI1DRAFT_116016</name>
</gene>
<dbReference type="PANTHER" id="PTHR43968">
    <property type="match status" value="1"/>
</dbReference>
<dbReference type="Gene3D" id="3.40.30.10">
    <property type="entry name" value="Glutaredoxin"/>
    <property type="match status" value="1"/>
</dbReference>
<dbReference type="GeneID" id="18824945"/>
<dbReference type="OrthoDB" id="4951845at2759"/>
<name>K5XNA8_AGABU</name>
<keyword evidence="3" id="KW-1185">Reference proteome</keyword>
<dbReference type="PROSITE" id="PS50404">
    <property type="entry name" value="GST_NTER"/>
    <property type="match status" value="1"/>
</dbReference>
<dbReference type="Pfam" id="PF13409">
    <property type="entry name" value="GST_N_2"/>
    <property type="match status" value="1"/>
</dbReference>
<evidence type="ECO:0000259" key="1">
    <source>
        <dbReference type="PROSITE" id="PS50404"/>
    </source>
</evidence>
<dbReference type="EMBL" id="JH971405">
    <property type="protein sequence ID" value="EKM76095.1"/>
    <property type="molecule type" value="Genomic_DNA"/>
</dbReference>
<dbReference type="InterPro" id="IPR054416">
    <property type="entry name" value="GST_UstS-like_C"/>
</dbReference>
<dbReference type="RefSeq" id="XP_007333264.1">
    <property type="nucleotide sequence ID" value="XM_007333202.1"/>
</dbReference>
<dbReference type="Gene3D" id="1.20.1050.10">
    <property type="match status" value="1"/>
</dbReference>
<dbReference type="GO" id="GO:0005737">
    <property type="term" value="C:cytoplasm"/>
    <property type="evidence" value="ECO:0007669"/>
    <property type="project" value="TreeGrafter"/>
</dbReference>
<dbReference type="PANTHER" id="PTHR43968:SF6">
    <property type="entry name" value="GLUTATHIONE S-TRANSFERASE OMEGA"/>
    <property type="match status" value="1"/>
</dbReference>
<dbReference type="SUPFAM" id="SSF52833">
    <property type="entry name" value="Thioredoxin-like"/>
    <property type="match status" value="1"/>
</dbReference>
<dbReference type="InterPro" id="IPR004045">
    <property type="entry name" value="Glutathione_S-Trfase_N"/>
</dbReference>
<dbReference type="SUPFAM" id="SSF47616">
    <property type="entry name" value="GST C-terminal domain-like"/>
    <property type="match status" value="1"/>
</dbReference>
<dbReference type="AlphaFoldDB" id="K5XNA8"/>
<dbReference type="InterPro" id="IPR036249">
    <property type="entry name" value="Thioredoxin-like_sf"/>
</dbReference>
<evidence type="ECO:0000313" key="2">
    <source>
        <dbReference type="EMBL" id="EKM76095.1"/>
    </source>
</evidence>
<dbReference type="Pfam" id="PF22041">
    <property type="entry name" value="GST_C_7"/>
    <property type="match status" value="1"/>
</dbReference>
<organism evidence="2 3">
    <name type="scientific">Agaricus bisporus var. burnettii (strain JB137-S8 / ATCC MYA-4627 / FGSC 10392)</name>
    <name type="common">White button mushroom</name>
    <dbReference type="NCBI Taxonomy" id="597362"/>
    <lineage>
        <taxon>Eukaryota</taxon>
        <taxon>Fungi</taxon>
        <taxon>Dikarya</taxon>
        <taxon>Basidiomycota</taxon>
        <taxon>Agaricomycotina</taxon>
        <taxon>Agaricomycetes</taxon>
        <taxon>Agaricomycetidae</taxon>
        <taxon>Agaricales</taxon>
        <taxon>Agaricineae</taxon>
        <taxon>Agaricaceae</taxon>
        <taxon>Agaricus</taxon>
    </lineage>
</organism>
<dbReference type="eggNOG" id="ENOG502QQN3">
    <property type="taxonomic scope" value="Eukaryota"/>
</dbReference>
<dbReference type="InterPro" id="IPR036282">
    <property type="entry name" value="Glutathione-S-Trfase_C_sf"/>
</dbReference>
<dbReference type="Proteomes" id="UP000008493">
    <property type="component" value="Unassembled WGS sequence"/>
</dbReference>